<dbReference type="GO" id="GO:0000287">
    <property type="term" value="F:magnesium ion binding"/>
    <property type="evidence" value="ECO:0007669"/>
    <property type="project" value="UniProtKB-UniRule"/>
</dbReference>
<dbReference type="PANTHER" id="PTHR21060:SF15">
    <property type="entry name" value="ACETATE KINASE-RELATED"/>
    <property type="match status" value="1"/>
</dbReference>
<dbReference type="OrthoDB" id="9802453at2"/>
<comment type="subunit">
    <text evidence="6">Homodimer.</text>
</comment>
<dbReference type="eggNOG" id="COG0282">
    <property type="taxonomic scope" value="Bacteria"/>
</dbReference>
<dbReference type="Proteomes" id="UP000008635">
    <property type="component" value="Chromosome"/>
</dbReference>
<dbReference type="InterPro" id="IPR043129">
    <property type="entry name" value="ATPase_NBD"/>
</dbReference>
<keyword evidence="5 6" id="KW-0067">ATP-binding</keyword>
<comment type="cofactor">
    <cofactor evidence="6">
        <name>Mg(2+)</name>
        <dbReference type="ChEBI" id="CHEBI:18420"/>
    </cofactor>
    <cofactor evidence="6">
        <name>Mn(2+)</name>
        <dbReference type="ChEBI" id="CHEBI:29035"/>
    </cofactor>
    <text evidence="6">Mg(2+). Can also accept Mn(2+).</text>
</comment>
<feature type="binding site" evidence="6">
    <location>
        <position position="14"/>
    </location>
    <ligand>
        <name>ATP</name>
        <dbReference type="ChEBI" id="CHEBI:30616"/>
    </ligand>
</feature>
<evidence type="ECO:0000256" key="7">
    <source>
        <dbReference type="RuleBase" id="RU003835"/>
    </source>
</evidence>
<evidence type="ECO:0000313" key="8">
    <source>
        <dbReference type="EMBL" id="ADV67494.1"/>
    </source>
</evidence>
<dbReference type="InterPro" id="IPR004372">
    <property type="entry name" value="Ac/propionate_kinase"/>
</dbReference>
<keyword evidence="6" id="KW-0963">Cytoplasm</keyword>
<evidence type="ECO:0000256" key="5">
    <source>
        <dbReference type="ARBA" id="ARBA00022840"/>
    </source>
</evidence>
<feature type="binding site" evidence="6">
    <location>
        <position position="64"/>
    </location>
    <ligand>
        <name>substrate</name>
    </ligand>
</feature>
<dbReference type="EC" id="2.7.2.1" evidence="6"/>
<feature type="binding site" evidence="6">
    <location>
        <begin position="302"/>
        <end position="306"/>
    </location>
    <ligand>
        <name>ATP</name>
        <dbReference type="ChEBI" id="CHEBI:30616"/>
    </ligand>
</feature>
<feature type="binding site" evidence="6">
    <location>
        <begin position="181"/>
        <end position="185"/>
    </location>
    <ligand>
        <name>ATP</name>
        <dbReference type="ChEBI" id="CHEBI:30616"/>
    </ligand>
</feature>
<dbReference type="GO" id="GO:0005524">
    <property type="term" value="F:ATP binding"/>
    <property type="evidence" value="ECO:0007669"/>
    <property type="project" value="UniProtKB-KW"/>
</dbReference>
<dbReference type="InterPro" id="IPR000890">
    <property type="entry name" value="Aliphatic_acid_kin_short-chain"/>
</dbReference>
<dbReference type="HAMAP" id="MF_00020">
    <property type="entry name" value="Acetate_kinase"/>
    <property type="match status" value="1"/>
</dbReference>
<evidence type="ECO:0000256" key="3">
    <source>
        <dbReference type="ARBA" id="ARBA00022741"/>
    </source>
</evidence>
<keyword evidence="2 6" id="KW-0808">Transferase</keyword>
<dbReference type="PROSITE" id="PS01075">
    <property type="entry name" value="ACETATE_KINASE_1"/>
    <property type="match status" value="1"/>
</dbReference>
<evidence type="ECO:0000256" key="2">
    <source>
        <dbReference type="ARBA" id="ARBA00022679"/>
    </source>
</evidence>
<dbReference type="PIRSF" id="PIRSF000722">
    <property type="entry name" value="Acetate_prop_kin"/>
    <property type="match status" value="1"/>
</dbReference>
<dbReference type="Pfam" id="PF00871">
    <property type="entry name" value="Acetate_kinase"/>
    <property type="match status" value="1"/>
</dbReference>
<reference evidence="9" key="2">
    <citation type="submission" date="2011-01" db="EMBL/GenBank/DDBJ databases">
        <title>The complete genome of Deinococcus maricopensis DSM 21211.</title>
        <authorList>
            <consortium name="US DOE Joint Genome Institute (JGI-PGF)"/>
            <person name="Lucas S."/>
            <person name="Copeland A."/>
            <person name="Lapidus A."/>
            <person name="Goodwin L."/>
            <person name="Pitluck S."/>
            <person name="Kyrpides N."/>
            <person name="Mavromatis K."/>
            <person name="Pagani I."/>
            <person name="Ivanova N."/>
            <person name="Ovchinnikova G."/>
            <person name="Zeytun A."/>
            <person name="Detter J.C."/>
            <person name="Han C."/>
            <person name="Land M."/>
            <person name="Hauser L."/>
            <person name="Markowitz V."/>
            <person name="Cheng J.-F."/>
            <person name="Hugenholtz P."/>
            <person name="Woyke T."/>
            <person name="Wu D."/>
            <person name="Pukall R."/>
            <person name="Gehrich-Schroeter G."/>
            <person name="Brambilla E."/>
            <person name="Klenk H.-P."/>
            <person name="Eisen J.A."/>
        </authorList>
    </citation>
    <scope>NUCLEOTIDE SEQUENCE [LARGE SCALE GENOMIC DNA]</scope>
    <source>
        <strain evidence="9">DSM 21211 / LMG 22137 / NRRL B-23946 / LB-34</strain>
    </source>
</reference>
<dbReference type="EMBL" id="CP002454">
    <property type="protein sequence ID" value="ADV67494.1"/>
    <property type="molecule type" value="Genomic_DNA"/>
</dbReference>
<dbReference type="HOGENOM" id="CLU_020352_0_1_0"/>
<protein>
    <recommendedName>
        <fullName evidence="6">Acetate kinase</fullName>
        <ecNumber evidence="6">2.7.2.1</ecNumber>
    </recommendedName>
    <alternativeName>
        <fullName evidence="6">Acetokinase</fullName>
    </alternativeName>
</protein>
<name>E8U8V5_DEIML</name>
<dbReference type="GO" id="GO:0006083">
    <property type="term" value="P:acetate metabolic process"/>
    <property type="evidence" value="ECO:0007669"/>
    <property type="project" value="TreeGrafter"/>
</dbReference>
<comment type="catalytic activity">
    <reaction evidence="6">
        <text>acetate + ATP = acetyl phosphate + ADP</text>
        <dbReference type="Rhea" id="RHEA:11352"/>
        <dbReference type="ChEBI" id="CHEBI:22191"/>
        <dbReference type="ChEBI" id="CHEBI:30089"/>
        <dbReference type="ChEBI" id="CHEBI:30616"/>
        <dbReference type="ChEBI" id="CHEBI:456216"/>
        <dbReference type="EC" id="2.7.2.1"/>
    </reaction>
</comment>
<dbReference type="UniPathway" id="UPA00340">
    <property type="reaction ID" value="UER00458"/>
</dbReference>
<keyword evidence="3 6" id="KW-0547">Nucleotide-binding</keyword>
<feature type="active site" description="Proton donor/acceptor" evidence="6">
    <location>
        <position position="121"/>
    </location>
</feature>
<dbReference type="GO" id="GO:0005737">
    <property type="term" value="C:cytoplasm"/>
    <property type="evidence" value="ECO:0007669"/>
    <property type="project" value="UniProtKB-SubCell"/>
</dbReference>
<dbReference type="STRING" id="709986.Deima_1846"/>
<comment type="pathway">
    <text evidence="6">Metabolic intermediate biosynthesis; acetyl-CoA biosynthesis; acetyl-CoA from acetate: step 1/2.</text>
</comment>
<dbReference type="NCBIfam" id="TIGR00016">
    <property type="entry name" value="ackA"/>
    <property type="match status" value="1"/>
</dbReference>
<comment type="subcellular location">
    <subcellularLocation>
        <location evidence="6">Cytoplasm</location>
    </subcellularLocation>
</comment>
<feature type="binding site" evidence="6">
    <location>
        <position position="355"/>
    </location>
    <ligand>
        <name>Mg(2+)</name>
        <dbReference type="ChEBI" id="CHEBI:18420"/>
    </ligand>
</feature>
<evidence type="ECO:0000256" key="6">
    <source>
        <dbReference type="HAMAP-Rule" id="MF_00020"/>
    </source>
</evidence>
<sequence>MQVLVLNAGSSSLKYQLIDTNTGEVLTRGLVERIGTDVPDHTAALHQAMTTLPETARVEAVGHRVVHGGERFSAPTRITDAVLTDLDRLSTLAPLHNPPALQGIRAARALLPAVPMVAVFDTAFHSTLPPHAYTYAIPYDLYSEHGLRRYGFHGTSHAFVAREAAHVLGQDLRDLKLVTLHLGNGASAAAVQGGVSVDTSMGFTPLEGLVMGTRSGDIDPAIALWLAAKHGPARASDILNRESGLLGLSGVSNDLRDLHRAALAGADRAQLTLQVMVYRLRKQVGAYAAAMNGLDALVFTGGIGENDPWVRAQVVNGLSFLGFHLDEECNERRGQTTRITLAGEMPAALVIPTDEEGEIARQTATTLLA</sequence>
<evidence type="ECO:0000313" key="9">
    <source>
        <dbReference type="Proteomes" id="UP000008635"/>
    </source>
</evidence>
<keyword evidence="6" id="KW-0460">Magnesium</keyword>
<dbReference type="SUPFAM" id="SSF53067">
    <property type="entry name" value="Actin-like ATPase domain"/>
    <property type="match status" value="2"/>
</dbReference>
<feature type="site" description="Transition state stabilizer" evidence="6">
    <location>
        <position position="153"/>
    </location>
</feature>
<evidence type="ECO:0000256" key="1">
    <source>
        <dbReference type="ARBA" id="ARBA00008748"/>
    </source>
</evidence>
<organism evidence="8 9">
    <name type="scientific">Deinococcus maricopensis (strain DSM 21211 / LMG 22137 / NRRL B-23946 / LB-34)</name>
    <dbReference type="NCBI Taxonomy" id="709986"/>
    <lineage>
        <taxon>Bacteria</taxon>
        <taxon>Thermotogati</taxon>
        <taxon>Deinococcota</taxon>
        <taxon>Deinococci</taxon>
        <taxon>Deinococcales</taxon>
        <taxon>Deinococcaceae</taxon>
        <taxon>Deinococcus</taxon>
    </lineage>
</organism>
<dbReference type="CDD" id="cd24010">
    <property type="entry name" value="ASKHA_NBD_AcK_PK"/>
    <property type="match status" value="1"/>
</dbReference>
<gene>
    <name evidence="6" type="primary">ackA</name>
    <name evidence="8" type="ordered locus">Deima_1846</name>
</gene>
<comment type="function">
    <text evidence="6">Catalyzes the formation of acetyl phosphate from acetate and ATP. Can also catalyze the reverse reaction.</text>
</comment>
<dbReference type="Gene3D" id="3.30.420.40">
    <property type="match status" value="2"/>
</dbReference>
<keyword evidence="6" id="KW-0479">Metal-binding</keyword>
<keyword evidence="9" id="KW-1185">Reference proteome</keyword>
<dbReference type="KEGG" id="dmr:Deima_1846"/>
<dbReference type="GO" id="GO:0006085">
    <property type="term" value="P:acetyl-CoA biosynthetic process"/>
    <property type="evidence" value="ECO:0007669"/>
    <property type="project" value="UniProtKB-UniRule"/>
</dbReference>
<reference evidence="8 9" key="1">
    <citation type="journal article" date="2011" name="Stand. Genomic Sci.">
        <title>Complete genome sequence of Deinococcus maricopensis type strain (LB-34).</title>
        <authorList>
            <person name="Pukall R."/>
            <person name="Zeytun A."/>
            <person name="Lucas S."/>
            <person name="Lapidus A."/>
            <person name="Hammon N."/>
            <person name="Deshpande S."/>
            <person name="Nolan M."/>
            <person name="Cheng J.F."/>
            <person name="Pitluck S."/>
            <person name="Liolios K."/>
            <person name="Pagani I."/>
            <person name="Mikhailova N."/>
            <person name="Ivanova N."/>
            <person name="Mavromatis K."/>
            <person name="Pati A."/>
            <person name="Tapia R."/>
            <person name="Han C."/>
            <person name="Goodwin L."/>
            <person name="Chen A."/>
            <person name="Palaniappan K."/>
            <person name="Land M."/>
            <person name="Hauser L."/>
            <person name="Chang Y.J."/>
            <person name="Jeffries C.D."/>
            <person name="Brambilla E.M."/>
            <person name="Rohde M."/>
            <person name="Goker M."/>
            <person name="Detter J.C."/>
            <person name="Woyke T."/>
            <person name="Bristow J."/>
            <person name="Eisen J.A."/>
            <person name="Markowitz V."/>
            <person name="Hugenholtz P."/>
            <person name="Kyrpides N.C."/>
            <person name="Klenk H.P."/>
        </authorList>
    </citation>
    <scope>NUCLEOTIDE SEQUENCE [LARGE SCALE GENOMIC DNA]</scope>
    <source>
        <strain evidence="9">DSM 21211 / LMG 22137 / NRRL B-23946 / LB-34</strain>
    </source>
</reference>
<proteinExistence type="inferred from homology"/>
<dbReference type="GO" id="GO:0008776">
    <property type="term" value="F:acetate kinase activity"/>
    <property type="evidence" value="ECO:0007669"/>
    <property type="project" value="UniProtKB-UniRule"/>
</dbReference>
<accession>E8U8V5</accession>
<feature type="site" description="Transition state stabilizer" evidence="6">
    <location>
        <position position="214"/>
    </location>
</feature>
<dbReference type="PROSITE" id="PS01076">
    <property type="entry name" value="ACETATE_KINASE_2"/>
    <property type="match status" value="1"/>
</dbReference>
<dbReference type="PANTHER" id="PTHR21060">
    <property type="entry name" value="ACETATE KINASE"/>
    <property type="match status" value="1"/>
</dbReference>
<feature type="binding site" evidence="6">
    <location>
        <begin position="254"/>
        <end position="256"/>
    </location>
    <ligand>
        <name>ATP</name>
        <dbReference type="ChEBI" id="CHEBI:30616"/>
    </ligand>
</feature>
<evidence type="ECO:0000256" key="4">
    <source>
        <dbReference type="ARBA" id="ARBA00022777"/>
    </source>
</evidence>
<dbReference type="InterPro" id="IPR023865">
    <property type="entry name" value="Aliphatic_acid_kinase_CS"/>
</dbReference>
<dbReference type="AlphaFoldDB" id="E8U8V5"/>
<dbReference type="RefSeq" id="WP_013556999.1">
    <property type="nucleotide sequence ID" value="NC_014958.1"/>
</dbReference>
<feature type="binding site" evidence="6">
    <location>
        <position position="7"/>
    </location>
    <ligand>
        <name>Mg(2+)</name>
        <dbReference type="ChEBI" id="CHEBI:18420"/>
    </ligand>
</feature>
<keyword evidence="4 6" id="KW-0418">Kinase</keyword>
<dbReference type="PRINTS" id="PR00471">
    <property type="entry name" value="ACETATEKNASE"/>
</dbReference>
<comment type="similarity">
    <text evidence="1 6 7">Belongs to the acetokinase family.</text>
</comment>